<dbReference type="EMBL" id="JABFUD020000009">
    <property type="protein sequence ID" value="KAI5075150.1"/>
    <property type="molecule type" value="Genomic_DNA"/>
</dbReference>
<reference evidence="2" key="1">
    <citation type="submission" date="2021-01" db="EMBL/GenBank/DDBJ databases">
        <title>Adiantum capillus-veneris genome.</title>
        <authorList>
            <person name="Fang Y."/>
            <person name="Liao Q."/>
        </authorList>
    </citation>
    <scope>NUCLEOTIDE SEQUENCE</scope>
    <source>
        <strain evidence="2">H3</strain>
        <tissue evidence="2">Leaf</tissue>
    </source>
</reference>
<comment type="caution">
    <text evidence="2">The sequence shown here is derived from an EMBL/GenBank/DDBJ whole genome shotgun (WGS) entry which is preliminary data.</text>
</comment>
<sequence length="405" mass="45324">MDESKAAEYYDEMRQKGGGAAKHKQGLGYGASSSPPSSQATFPSFVRGDSHEASLAKFEKESRLATVRDKLKRCPTKHDSSEDDARRNRKHSSPSPTRNRESKYVARGSSRSQSRDREHLLRSGRSHRRERRSGNSSSREADCRHRRRTSNSRSPSGSPSQERRSYRSERKRQELSPRGGRRSRSPRHSSRRSRSVSPTDHHRHSRQRGSRSHRSPSSLGDSRKSESRKEDVRKPNAVDYAKLIPGFNEMTPAEKVRQKMKVQLSDTVSKDTAKGIDADWERFVFNKNAPLDDDAKLDYFGDGTGARDDTGFLQNTGSTFLSTNTSQAKREAQLQAAHDAAIFGPSTGMSSEKMACISEFNGSPLKEASVDNNTAIQPEGVSPINNLLSDQVKWLLKEIGLPCYL</sequence>
<feature type="compositionally biased region" description="Low complexity" evidence="1">
    <location>
        <begin position="151"/>
        <end position="160"/>
    </location>
</feature>
<proteinExistence type="predicted"/>
<feature type="compositionally biased region" description="Basic and acidic residues" evidence="1">
    <location>
        <begin position="76"/>
        <end position="86"/>
    </location>
</feature>
<feature type="region of interest" description="Disordered" evidence="1">
    <location>
        <begin position="62"/>
        <end position="237"/>
    </location>
</feature>
<dbReference type="AlphaFoldDB" id="A0A9D4UVU0"/>
<dbReference type="PANTHER" id="PTHR31968:SF4">
    <property type="entry name" value="SERINE_ARGININE-RELATED PROTEIN 53"/>
    <property type="match status" value="1"/>
</dbReference>
<feature type="compositionally biased region" description="Basic and acidic residues" evidence="1">
    <location>
        <begin position="161"/>
        <end position="175"/>
    </location>
</feature>
<gene>
    <name evidence="2" type="ORF">GOP47_0009226</name>
</gene>
<evidence type="ECO:0000313" key="2">
    <source>
        <dbReference type="EMBL" id="KAI5075150.1"/>
    </source>
</evidence>
<feature type="compositionally biased region" description="Basic residues" evidence="1">
    <location>
        <begin position="179"/>
        <end position="194"/>
    </location>
</feature>
<evidence type="ECO:0000256" key="1">
    <source>
        <dbReference type="SAM" id="MobiDB-lite"/>
    </source>
</evidence>
<feature type="compositionally biased region" description="Basic and acidic residues" evidence="1">
    <location>
        <begin position="221"/>
        <end position="236"/>
    </location>
</feature>
<dbReference type="GO" id="GO:0005634">
    <property type="term" value="C:nucleus"/>
    <property type="evidence" value="ECO:0007669"/>
    <property type="project" value="TreeGrafter"/>
</dbReference>
<feature type="compositionally biased region" description="Polar residues" evidence="1">
    <location>
        <begin position="31"/>
        <end position="42"/>
    </location>
</feature>
<protein>
    <submittedName>
        <fullName evidence="2">Uncharacterized protein</fullName>
    </submittedName>
</protein>
<name>A0A9D4UVU0_ADICA</name>
<keyword evidence="3" id="KW-1185">Reference proteome</keyword>
<dbReference type="InterPro" id="IPR034604">
    <property type="entry name" value="SRRP53"/>
</dbReference>
<dbReference type="GO" id="GO:0000380">
    <property type="term" value="P:alternative mRNA splicing, via spliceosome"/>
    <property type="evidence" value="ECO:0007669"/>
    <property type="project" value="InterPro"/>
</dbReference>
<evidence type="ECO:0000313" key="3">
    <source>
        <dbReference type="Proteomes" id="UP000886520"/>
    </source>
</evidence>
<organism evidence="2 3">
    <name type="scientific">Adiantum capillus-veneris</name>
    <name type="common">Maidenhair fern</name>
    <dbReference type="NCBI Taxonomy" id="13818"/>
    <lineage>
        <taxon>Eukaryota</taxon>
        <taxon>Viridiplantae</taxon>
        <taxon>Streptophyta</taxon>
        <taxon>Embryophyta</taxon>
        <taxon>Tracheophyta</taxon>
        <taxon>Polypodiopsida</taxon>
        <taxon>Polypodiidae</taxon>
        <taxon>Polypodiales</taxon>
        <taxon>Pteridineae</taxon>
        <taxon>Pteridaceae</taxon>
        <taxon>Vittarioideae</taxon>
        <taxon>Adiantum</taxon>
    </lineage>
</organism>
<dbReference type="Proteomes" id="UP000886520">
    <property type="component" value="Chromosome 9"/>
</dbReference>
<dbReference type="PANTHER" id="PTHR31968">
    <property type="entry name" value="SERINE/ARGININE-RELATED PROTEIN 53"/>
    <property type="match status" value="1"/>
</dbReference>
<feature type="compositionally biased region" description="Basic residues" evidence="1">
    <location>
        <begin position="122"/>
        <end position="131"/>
    </location>
</feature>
<feature type="region of interest" description="Disordered" evidence="1">
    <location>
        <begin position="1"/>
        <end position="46"/>
    </location>
</feature>
<accession>A0A9D4UVU0</accession>
<dbReference type="OrthoDB" id="1939205at2759"/>
<dbReference type="GO" id="GO:0005737">
    <property type="term" value="C:cytoplasm"/>
    <property type="evidence" value="ECO:0007669"/>
    <property type="project" value="TreeGrafter"/>
</dbReference>
<feature type="compositionally biased region" description="Basic residues" evidence="1">
    <location>
        <begin position="201"/>
        <end position="214"/>
    </location>
</feature>
<feature type="compositionally biased region" description="Basic and acidic residues" evidence="1">
    <location>
        <begin position="1"/>
        <end position="15"/>
    </location>
</feature>